<proteinExistence type="predicted"/>
<dbReference type="EMBL" id="CP000885">
    <property type="protein sequence ID" value="ABX42210.1"/>
    <property type="molecule type" value="Genomic_DNA"/>
</dbReference>
<dbReference type="RefSeq" id="WP_012199864.1">
    <property type="nucleotide sequence ID" value="NC_010001.1"/>
</dbReference>
<dbReference type="KEGG" id="cpy:Cphy_1841"/>
<organism evidence="1 2">
    <name type="scientific">Lachnoclostridium phytofermentans (strain ATCC 700394 / DSM 18823 / ISDg)</name>
    <name type="common">Clostridium phytofermentans</name>
    <dbReference type="NCBI Taxonomy" id="357809"/>
    <lineage>
        <taxon>Bacteria</taxon>
        <taxon>Bacillati</taxon>
        <taxon>Bacillota</taxon>
        <taxon>Clostridia</taxon>
        <taxon>Lachnospirales</taxon>
        <taxon>Lachnospiraceae</taxon>
    </lineage>
</organism>
<sequence>MKNILFLNVSPRQKGTSFVLLQMCMESLSKKGHKCNLMHLYPHLNDLRSLREAVGCADTLVISGPCYINTYPADTIALLEDLAGHREVLRGQNMYGIIQGGMPYPHTHENGLSMLEIFCKKCGLTYKGGFVMGLGAILNGQPITNLPNSKKIIKQLQIFFEHIDKDEESPIQVYQEARFKVPSLVYRVMAGTMNRKIDKDLKNHGIDIKRKSPYLISE</sequence>
<evidence type="ECO:0000313" key="1">
    <source>
        <dbReference type="EMBL" id="ABX42210.1"/>
    </source>
</evidence>
<dbReference type="OrthoDB" id="9790975at2"/>
<evidence type="ECO:0000313" key="2">
    <source>
        <dbReference type="Proteomes" id="UP000000370"/>
    </source>
</evidence>
<dbReference type="Proteomes" id="UP000000370">
    <property type="component" value="Chromosome"/>
</dbReference>
<accession>A9KSZ9</accession>
<dbReference type="eggNOG" id="COG2249">
    <property type="taxonomic scope" value="Bacteria"/>
</dbReference>
<dbReference type="STRING" id="357809.Cphy_1841"/>
<dbReference type="SUPFAM" id="SSF52218">
    <property type="entry name" value="Flavoproteins"/>
    <property type="match status" value="1"/>
</dbReference>
<dbReference type="AlphaFoldDB" id="A9KSZ9"/>
<evidence type="ECO:0008006" key="3">
    <source>
        <dbReference type="Google" id="ProtNLM"/>
    </source>
</evidence>
<protein>
    <recommendedName>
        <fullName evidence="3">NADPH-dependent FMN reductase-like domain-containing protein</fullName>
    </recommendedName>
</protein>
<reference evidence="2" key="1">
    <citation type="submission" date="2007-11" db="EMBL/GenBank/DDBJ databases">
        <title>Complete genome sequence of Clostridium phytofermentans ISDg.</title>
        <authorList>
            <person name="Leschine S.B."/>
            <person name="Warnick T.A."/>
            <person name="Blanchard J.L."/>
            <person name="Schnell D.J."/>
            <person name="Petit E.L."/>
            <person name="LaTouf W.G."/>
            <person name="Copeland A."/>
            <person name="Lucas S."/>
            <person name="Lapidus A."/>
            <person name="Barry K."/>
            <person name="Glavina del Rio T."/>
            <person name="Dalin E."/>
            <person name="Tice H."/>
            <person name="Pitluck S."/>
            <person name="Kiss H."/>
            <person name="Brettin T."/>
            <person name="Bruce D."/>
            <person name="Detter J.C."/>
            <person name="Han C."/>
            <person name="Kuske C."/>
            <person name="Schmutz J."/>
            <person name="Larimer F."/>
            <person name="Land M."/>
            <person name="Hauser L."/>
            <person name="Kyrpides N."/>
            <person name="Kim E.A."/>
            <person name="Richardson P."/>
        </authorList>
    </citation>
    <scope>NUCLEOTIDE SEQUENCE [LARGE SCALE GENOMIC DNA]</scope>
    <source>
        <strain evidence="2">ATCC 700394 / DSM 18823 / ISDg</strain>
    </source>
</reference>
<gene>
    <name evidence="1" type="ordered locus">Cphy_1841</name>
</gene>
<name>A9KSZ9_LACP7</name>
<dbReference type="InterPro" id="IPR029039">
    <property type="entry name" value="Flavoprotein-like_sf"/>
</dbReference>
<dbReference type="Gene3D" id="3.40.50.360">
    <property type="match status" value="1"/>
</dbReference>
<keyword evidence="2" id="KW-1185">Reference proteome</keyword>
<dbReference type="HOGENOM" id="CLU_1265333_0_0_9"/>